<keyword evidence="2" id="KW-0540">Nuclease</keyword>
<dbReference type="InterPro" id="IPR007569">
    <property type="entry name" value="DUF559"/>
</dbReference>
<dbReference type="EMBL" id="JACHMJ010000001">
    <property type="protein sequence ID" value="MBB5844284.1"/>
    <property type="molecule type" value="Genomic_DNA"/>
</dbReference>
<protein>
    <submittedName>
        <fullName evidence="2">Very-short-patch-repair endonuclease</fullName>
    </submittedName>
</protein>
<name>A0A841APR4_9MICO</name>
<dbReference type="AlphaFoldDB" id="A0A841APR4"/>
<sequence>MDAARTLAALGEPVATRTQLLRAGATSRDLTAAVRSRSLVRVREGYYASPVAEEKLLQAVRIGGRLGCISALEQNGVWVIPHLFAHVSMESRASRMRSPRNRLLPLAGLNRDGCELHWAPTPRADASVHTSSVVNALSHAVRCQPAELAIAALDSALYGKLVTPAEVHSVFSGLPKHFAPLESRIDARCMSGIETIIRLELVALGIPFETQVRFPGIGVVDFVVAGCVVVETDGRGNHDGETYSARDYDRDAKLAARGYIVVRLNYRQVMFERELAIAAILGALRSHRRGPAA</sequence>
<proteinExistence type="predicted"/>
<accession>A0A841APR4</accession>
<keyword evidence="3" id="KW-1185">Reference proteome</keyword>
<dbReference type="Proteomes" id="UP000536685">
    <property type="component" value="Unassembled WGS sequence"/>
</dbReference>
<evidence type="ECO:0000313" key="3">
    <source>
        <dbReference type="Proteomes" id="UP000536685"/>
    </source>
</evidence>
<reference evidence="2 3" key="1">
    <citation type="submission" date="2020-08" db="EMBL/GenBank/DDBJ databases">
        <title>Sequencing the genomes of 1000 actinobacteria strains.</title>
        <authorList>
            <person name="Klenk H.-P."/>
        </authorList>
    </citation>
    <scope>NUCLEOTIDE SEQUENCE [LARGE SCALE GENOMIC DNA]</scope>
    <source>
        <strain evidence="2 3">DSM 105784</strain>
    </source>
</reference>
<dbReference type="GO" id="GO:0004519">
    <property type="term" value="F:endonuclease activity"/>
    <property type="evidence" value="ECO:0007669"/>
    <property type="project" value="UniProtKB-KW"/>
</dbReference>
<organism evidence="2 3">
    <name type="scientific">Conyzicola lurida</name>
    <dbReference type="NCBI Taxonomy" id="1172621"/>
    <lineage>
        <taxon>Bacteria</taxon>
        <taxon>Bacillati</taxon>
        <taxon>Actinomycetota</taxon>
        <taxon>Actinomycetes</taxon>
        <taxon>Micrococcales</taxon>
        <taxon>Microbacteriaceae</taxon>
        <taxon>Conyzicola</taxon>
    </lineage>
</organism>
<dbReference type="Pfam" id="PF04480">
    <property type="entry name" value="DUF559"/>
    <property type="match status" value="1"/>
</dbReference>
<keyword evidence="2" id="KW-0378">Hydrolase</keyword>
<dbReference type="Gene3D" id="3.40.960.10">
    <property type="entry name" value="VSR Endonuclease"/>
    <property type="match status" value="1"/>
</dbReference>
<keyword evidence="2" id="KW-0255">Endonuclease</keyword>
<feature type="domain" description="DUF559" evidence="1">
    <location>
        <begin position="205"/>
        <end position="284"/>
    </location>
</feature>
<dbReference type="RefSeq" id="WP_184238279.1">
    <property type="nucleotide sequence ID" value="NZ_JACHMJ010000001.1"/>
</dbReference>
<evidence type="ECO:0000313" key="2">
    <source>
        <dbReference type="EMBL" id="MBB5844284.1"/>
    </source>
</evidence>
<evidence type="ECO:0000259" key="1">
    <source>
        <dbReference type="Pfam" id="PF04480"/>
    </source>
</evidence>
<gene>
    <name evidence="2" type="ORF">HD599_002607</name>
</gene>
<comment type="caution">
    <text evidence="2">The sequence shown here is derived from an EMBL/GenBank/DDBJ whole genome shotgun (WGS) entry which is preliminary data.</text>
</comment>